<organism evidence="1 2">
    <name type="scientific">Natrinema salifodinae</name>
    <dbReference type="NCBI Taxonomy" id="1202768"/>
    <lineage>
        <taxon>Archaea</taxon>
        <taxon>Methanobacteriati</taxon>
        <taxon>Methanobacteriota</taxon>
        <taxon>Stenosarchaea group</taxon>
        <taxon>Halobacteria</taxon>
        <taxon>Halobacteriales</taxon>
        <taxon>Natrialbaceae</taxon>
        <taxon>Natrinema</taxon>
    </lineage>
</organism>
<evidence type="ECO:0000313" key="1">
    <source>
        <dbReference type="EMBL" id="SEW31091.1"/>
    </source>
</evidence>
<name>A0A1I0QTZ4_9EURY</name>
<reference evidence="2" key="1">
    <citation type="submission" date="2016-10" db="EMBL/GenBank/DDBJ databases">
        <authorList>
            <person name="Varghese N."/>
        </authorList>
    </citation>
    <scope>NUCLEOTIDE SEQUENCE [LARGE SCALE GENOMIC DNA]</scope>
    <source>
        <strain evidence="2">CGMCC 1.12284</strain>
    </source>
</reference>
<gene>
    <name evidence="1" type="ORF">SAMN05216285_3950</name>
</gene>
<dbReference type="Proteomes" id="UP000183275">
    <property type="component" value="Unassembled WGS sequence"/>
</dbReference>
<accession>A0A1I0QTZ4</accession>
<dbReference type="AlphaFoldDB" id="A0A1I0QTZ4"/>
<sequence>MMPVPRTEGVAMSEKPITHMTRTDTTGLQEEAPVVRESNEFADTPTTLDIRRATPSTPLYARVTARLSPVDDHDVGAVRIALSDPSGRRTEFTDAATIESGTGIRTTGWQRVPADFNGGTATVQASNARITAVTFELAVRNDS</sequence>
<evidence type="ECO:0000313" key="2">
    <source>
        <dbReference type="Proteomes" id="UP000183275"/>
    </source>
</evidence>
<keyword evidence="2" id="KW-1185">Reference proteome</keyword>
<dbReference type="EMBL" id="FOIS01000005">
    <property type="protein sequence ID" value="SEW31091.1"/>
    <property type="molecule type" value="Genomic_DNA"/>
</dbReference>
<proteinExistence type="predicted"/>
<protein>
    <submittedName>
        <fullName evidence="1">Uncharacterized protein</fullName>
    </submittedName>
</protein>